<protein>
    <recommendedName>
        <fullName evidence="7">Prephenate dehydratase domain-containing protein</fullName>
    </recommendedName>
</protein>
<evidence type="ECO:0000256" key="2">
    <source>
        <dbReference type="ARBA" id="ARBA00023141"/>
    </source>
</evidence>
<keyword evidence="4" id="KW-0456">Lyase</keyword>
<dbReference type="PANTHER" id="PTHR21022">
    <property type="entry name" value="PREPHENATE DEHYDRATASE P PROTEIN"/>
    <property type="match status" value="1"/>
</dbReference>
<feature type="region of interest" description="Disordered" evidence="6">
    <location>
        <begin position="143"/>
        <end position="173"/>
    </location>
</feature>
<evidence type="ECO:0000256" key="1">
    <source>
        <dbReference type="ARBA" id="ARBA00022605"/>
    </source>
</evidence>
<feature type="compositionally biased region" description="Basic and acidic residues" evidence="6">
    <location>
        <begin position="1"/>
        <end position="24"/>
    </location>
</feature>
<evidence type="ECO:0000259" key="7">
    <source>
        <dbReference type="PROSITE" id="PS51171"/>
    </source>
</evidence>
<organism evidence="8 9">
    <name type="scientific">Tilletiaria anomala (strain ATCC 24038 / CBS 436.72 / UBC 951)</name>
    <dbReference type="NCBI Taxonomy" id="1037660"/>
    <lineage>
        <taxon>Eukaryota</taxon>
        <taxon>Fungi</taxon>
        <taxon>Dikarya</taxon>
        <taxon>Basidiomycota</taxon>
        <taxon>Ustilaginomycotina</taxon>
        <taxon>Exobasidiomycetes</taxon>
        <taxon>Georgefischeriales</taxon>
        <taxon>Tilletiariaceae</taxon>
        <taxon>Tilletiaria</taxon>
    </lineage>
</organism>
<reference evidence="8 9" key="1">
    <citation type="submission" date="2014-05" db="EMBL/GenBank/DDBJ databases">
        <title>Draft genome sequence of a rare smut relative, Tilletiaria anomala UBC 951.</title>
        <authorList>
            <consortium name="DOE Joint Genome Institute"/>
            <person name="Toome M."/>
            <person name="Kuo A."/>
            <person name="Henrissat B."/>
            <person name="Lipzen A."/>
            <person name="Tritt A."/>
            <person name="Yoshinaga Y."/>
            <person name="Zane M."/>
            <person name="Barry K."/>
            <person name="Grigoriev I.V."/>
            <person name="Spatafora J.W."/>
            <person name="Aimea M.C."/>
        </authorList>
    </citation>
    <scope>NUCLEOTIDE SEQUENCE [LARGE SCALE GENOMIC DNA]</scope>
    <source>
        <strain evidence="8 9">UBC 951</strain>
    </source>
</reference>
<feature type="domain" description="Prephenate dehydratase" evidence="7">
    <location>
        <begin position="44"/>
        <end position="397"/>
    </location>
</feature>
<gene>
    <name evidence="8" type="ORF">K437DRAFT_276161</name>
</gene>
<dbReference type="PROSITE" id="PS51171">
    <property type="entry name" value="PREPHENATE_DEHYDR_3"/>
    <property type="match status" value="1"/>
</dbReference>
<dbReference type="PANTHER" id="PTHR21022:SF19">
    <property type="entry name" value="PREPHENATE DEHYDRATASE-RELATED"/>
    <property type="match status" value="1"/>
</dbReference>
<keyword evidence="3" id="KW-0584">Phenylalanine biosynthesis</keyword>
<feature type="region of interest" description="Disordered" evidence="6">
    <location>
        <begin position="1"/>
        <end position="39"/>
    </location>
</feature>
<dbReference type="GO" id="GO:0004664">
    <property type="term" value="F:prephenate dehydratase activity"/>
    <property type="evidence" value="ECO:0007669"/>
    <property type="project" value="InterPro"/>
</dbReference>
<dbReference type="Proteomes" id="UP000027361">
    <property type="component" value="Unassembled WGS sequence"/>
</dbReference>
<comment type="caution">
    <text evidence="8">The sequence shown here is derived from an EMBL/GenBank/DDBJ whole genome shotgun (WGS) entry which is preliminary data.</text>
</comment>
<dbReference type="SUPFAM" id="SSF53850">
    <property type="entry name" value="Periplasmic binding protein-like II"/>
    <property type="match status" value="2"/>
</dbReference>
<dbReference type="Gene3D" id="3.40.190.10">
    <property type="entry name" value="Periplasmic binding protein-like II"/>
    <property type="match status" value="2"/>
</dbReference>
<feature type="compositionally biased region" description="Low complexity" evidence="6">
    <location>
        <begin position="143"/>
        <end position="158"/>
    </location>
</feature>
<dbReference type="InterPro" id="IPR001086">
    <property type="entry name" value="Preph_deHydtase"/>
</dbReference>
<evidence type="ECO:0000256" key="3">
    <source>
        <dbReference type="ARBA" id="ARBA00023222"/>
    </source>
</evidence>
<proteinExistence type="predicted"/>
<dbReference type="RefSeq" id="XP_013240884.1">
    <property type="nucleotide sequence ID" value="XM_013385430.1"/>
</dbReference>
<evidence type="ECO:0000256" key="5">
    <source>
        <dbReference type="ARBA" id="ARBA00029440"/>
    </source>
</evidence>
<keyword evidence="9" id="KW-1185">Reference proteome</keyword>
<dbReference type="Pfam" id="PF00800">
    <property type="entry name" value="PDT"/>
    <property type="match status" value="1"/>
</dbReference>
<sequence length="404" mass="43252">MAQKIKPTDSVDEACKSEATKETVAENVEGNSGDKTSRSKRSIAVAYLGPEGTFSHQAATASFSQVSSVDIRYQAYPNIRAAFDSLSAAMQGALTFDKDEDTPSMAAAPEEQYVVLPIENSFYGPVKETMDCLYLKEVPVAVRPRPEPSTSSVSSQSSIEDESAPANGGSPFSAASQNEDLVFDLKCGSAPLSIRIVSGATLSVRHALLLSPMDATYLRKKYMQDLEHEKASMRQRIHSPGGYTATSSKSDDTAELFVTTANGNGEDISDEEDILPCAALEEISEVASHEQALGQCKTFLSKYLPNAKRIHVASTALAASKLLLGADIRVDSYGKHEADAGVDSKVDAEGVKERAGTEGIRAAIASEFAAARLGVQVARSDIQDAHNNTTRFIVLTTSENHVFR</sequence>
<keyword evidence="2" id="KW-0057">Aromatic amino acid biosynthesis</keyword>
<comment type="pathway">
    <text evidence="5">Amino-acid biosynthesis.</text>
</comment>
<evidence type="ECO:0000256" key="4">
    <source>
        <dbReference type="ARBA" id="ARBA00023239"/>
    </source>
</evidence>
<dbReference type="GO" id="GO:0005737">
    <property type="term" value="C:cytoplasm"/>
    <property type="evidence" value="ECO:0007669"/>
    <property type="project" value="TreeGrafter"/>
</dbReference>
<dbReference type="FunCoup" id="A0A066VBX3">
    <property type="interactions" value="241"/>
</dbReference>
<evidence type="ECO:0000256" key="6">
    <source>
        <dbReference type="SAM" id="MobiDB-lite"/>
    </source>
</evidence>
<dbReference type="AlphaFoldDB" id="A0A066VBX3"/>
<evidence type="ECO:0000313" key="8">
    <source>
        <dbReference type="EMBL" id="KDN38951.1"/>
    </source>
</evidence>
<dbReference type="GO" id="GO:0009094">
    <property type="term" value="P:L-phenylalanine biosynthetic process"/>
    <property type="evidence" value="ECO:0007669"/>
    <property type="project" value="UniProtKB-KW"/>
</dbReference>
<dbReference type="OrthoDB" id="983542at2759"/>
<keyword evidence="1" id="KW-0028">Amino-acid biosynthesis</keyword>
<dbReference type="HOGENOM" id="CLU_681831_0_0_1"/>
<dbReference type="STRING" id="1037660.A0A066VBX3"/>
<evidence type="ECO:0000313" key="9">
    <source>
        <dbReference type="Proteomes" id="UP000027361"/>
    </source>
</evidence>
<dbReference type="EMBL" id="JMSN01000111">
    <property type="protein sequence ID" value="KDN38951.1"/>
    <property type="molecule type" value="Genomic_DNA"/>
</dbReference>
<name>A0A066VBX3_TILAU</name>
<dbReference type="GeneID" id="25266697"/>
<dbReference type="InParanoid" id="A0A066VBX3"/>
<accession>A0A066VBX3</accession>